<dbReference type="Proteomes" id="UP001209570">
    <property type="component" value="Unassembled WGS sequence"/>
</dbReference>
<feature type="compositionally biased region" description="Basic and acidic residues" evidence="1">
    <location>
        <begin position="67"/>
        <end position="80"/>
    </location>
</feature>
<evidence type="ECO:0000259" key="2">
    <source>
        <dbReference type="Pfam" id="PF10172"/>
    </source>
</evidence>
<proteinExistence type="predicted"/>
<dbReference type="Pfam" id="PF10172">
    <property type="entry name" value="DDA1"/>
    <property type="match status" value="1"/>
</dbReference>
<organism evidence="3 4">
    <name type="scientific">Pythium insidiosum</name>
    <name type="common">Pythiosis disease agent</name>
    <dbReference type="NCBI Taxonomy" id="114742"/>
    <lineage>
        <taxon>Eukaryota</taxon>
        <taxon>Sar</taxon>
        <taxon>Stramenopiles</taxon>
        <taxon>Oomycota</taxon>
        <taxon>Peronosporomycetes</taxon>
        <taxon>Pythiales</taxon>
        <taxon>Pythiaceae</taxon>
        <taxon>Pythium</taxon>
    </lineage>
</organism>
<feature type="domain" description="DET1- and DDB1-associated protein 1" evidence="2">
    <location>
        <begin position="13"/>
        <end position="70"/>
    </location>
</feature>
<protein>
    <recommendedName>
        <fullName evidence="2">DET1- and DDB1-associated protein 1 domain-containing protein</fullName>
    </recommendedName>
</protein>
<gene>
    <name evidence="3" type="ORF">P43SY_009078</name>
</gene>
<comment type="caution">
    <text evidence="3">The sequence shown here is derived from an EMBL/GenBank/DDBJ whole genome shotgun (WGS) entry which is preliminary data.</text>
</comment>
<sequence length="102" mass="11337">MASRRRIEWPVVHAPDSFTRLPEAAQPGDGSLIRTPTAYIATHDTMPPPSHVITTIPVHEALRLHYQQTDRKRTASREGEAENSYSQPGQDGLRPAKTPRAS</sequence>
<evidence type="ECO:0000313" key="3">
    <source>
        <dbReference type="EMBL" id="KAJ0407741.1"/>
    </source>
</evidence>
<reference evidence="3" key="1">
    <citation type="submission" date="2021-12" db="EMBL/GenBank/DDBJ databases">
        <title>Prjna785345.</title>
        <authorList>
            <person name="Rujirawat T."/>
            <person name="Krajaejun T."/>
        </authorList>
    </citation>
    <scope>NUCLEOTIDE SEQUENCE</scope>
    <source>
        <strain evidence="3">Pi057C3</strain>
    </source>
</reference>
<dbReference type="AlphaFoldDB" id="A0AAD5Q9W4"/>
<keyword evidence="4" id="KW-1185">Reference proteome</keyword>
<dbReference type="InterPro" id="IPR018276">
    <property type="entry name" value="DDA1_dom"/>
</dbReference>
<name>A0AAD5Q9W4_PYTIN</name>
<evidence type="ECO:0000313" key="4">
    <source>
        <dbReference type="Proteomes" id="UP001209570"/>
    </source>
</evidence>
<dbReference type="EMBL" id="JAKCXM010000018">
    <property type="protein sequence ID" value="KAJ0407741.1"/>
    <property type="molecule type" value="Genomic_DNA"/>
</dbReference>
<accession>A0AAD5Q9W4</accession>
<feature type="region of interest" description="Disordered" evidence="1">
    <location>
        <begin position="67"/>
        <end position="102"/>
    </location>
</feature>
<evidence type="ECO:0000256" key="1">
    <source>
        <dbReference type="SAM" id="MobiDB-lite"/>
    </source>
</evidence>